<feature type="coiled-coil region" evidence="1">
    <location>
        <begin position="284"/>
        <end position="311"/>
    </location>
</feature>
<dbReference type="OrthoDB" id="4276527at2759"/>
<protein>
    <submittedName>
        <fullName evidence="2">Uncharacterized protein</fullName>
    </submittedName>
</protein>
<evidence type="ECO:0000256" key="1">
    <source>
        <dbReference type="SAM" id="Coils"/>
    </source>
</evidence>
<dbReference type="Proteomes" id="UP000191342">
    <property type="component" value="Unassembled WGS sequence"/>
</dbReference>
<name>A0A1V6SVP0_9EURO</name>
<sequence>MTTGTDELVNAEILSAGLSHLRVSEDSGHANEEKDTSQSTLDEFIESTLQPALAAQQTLERIDSEHPLFNRAKKLCEKHDWPIERFENFRRLLCGTRTFPCILLLNPKNDLLPFDEMVDQTPTLTWLEDVLDEIGLGLDDVIIMDLFPMLTDDWLDEHPAERDKVIPEMFKLTLDFIREFKLHTILSCQCFVPFWNERWGSFHHGMLQKLCSNMDRAERRIVSGFSFENHYTHSVAAFHPAKFLRRDEDKKQELGEILCSTFYCLFEPCAAWLDEYDMKLDKSLDEKTQSIKTLIEKLRQSEAEYDEILMRRRLLCMSRIRGLSITAEPPDNRKKGGELIAELWSYKTPEKSLRDLEDLVKREYPWIS</sequence>
<dbReference type="STRING" id="254877.A0A1V6SVP0"/>
<keyword evidence="1" id="KW-0175">Coiled coil</keyword>
<reference evidence="3" key="1">
    <citation type="journal article" date="2017" name="Nat. Microbiol.">
        <title>Global analysis of biosynthetic gene clusters reveals vast potential of secondary metabolite production in Penicillium species.</title>
        <authorList>
            <person name="Nielsen J.C."/>
            <person name="Grijseels S."/>
            <person name="Prigent S."/>
            <person name="Ji B."/>
            <person name="Dainat J."/>
            <person name="Nielsen K.F."/>
            <person name="Frisvad J.C."/>
            <person name="Workman M."/>
            <person name="Nielsen J."/>
        </authorList>
    </citation>
    <scope>NUCLEOTIDE SEQUENCE [LARGE SCALE GENOMIC DNA]</scope>
    <source>
        <strain evidence="3">IBT 14082</strain>
    </source>
</reference>
<accession>A0A1V6SVP0</accession>
<dbReference type="EMBL" id="MLQL01000022">
    <property type="protein sequence ID" value="OQE18072.1"/>
    <property type="molecule type" value="Genomic_DNA"/>
</dbReference>
<proteinExistence type="predicted"/>
<gene>
    <name evidence="2" type="ORF">PENFLA_c022G07348</name>
</gene>
<dbReference type="AlphaFoldDB" id="A0A1V6SVP0"/>
<keyword evidence="3" id="KW-1185">Reference proteome</keyword>
<comment type="caution">
    <text evidence="2">The sequence shown here is derived from an EMBL/GenBank/DDBJ whole genome shotgun (WGS) entry which is preliminary data.</text>
</comment>
<evidence type="ECO:0000313" key="2">
    <source>
        <dbReference type="EMBL" id="OQE18072.1"/>
    </source>
</evidence>
<organism evidence="2 3">
    <name type="scientific">Penicillium flavigenum</name>
    <dbReference type="NCBI Taxonomy" id="254877"/>
    <lineage>
        <taxon>Eukaryota</taxon>
        <taxon>Fungi</taxon>
        <taxon>Dikarya</taxon>
        <taxon>Ascomycota</taxon>
        <taxon>Pezizomycotina</taxon>
        <taxon>Eurotiomycetes</taxon>
        <taxon>Eurotiomycetidae</taxon>
        <taxon>Eurotiales</taxon>
        <taxon>Aspergillaceae</taxon>
        <taxon>Penicillium</taxon>
    </lineage>
</organism>
<evidence type="ECO:0000313" key="3">
    <source>
        <dbReference type="Proteomes" id="UP000191342"/>
    </source>
</evidence>